<dbReference type="RefSeq" id="YP_001648312.1">
    <property type="nucleotide sequence ID" value="NC_010191.2"/>
</dbReference>
<evidence type="ECO:0000313" key="2">
    <source>
        <dbReference type="EMBL" id="ABY28016.1"/>
    </source>
</evidence>
<dbReference type="KEGG" id="vg:5845820"/>
<dbReference type="GeneID" id="5845820"/>
<accession>A9YWD3</accession>
<gene>
    <name evidence="2" type="ORF">OtV5_215</name>
</gene>
<dbReference type="Proteomes" id="UP000203890">
    <property type="component" value="Segment"/>
</dbReference>
<sequence>MTKSAIIPKVTNMTYLIFSVYNKINNPTETLRKIRQYKAEVKAIRARDAKVGKFSKKIGNLSVKVSESLKKEKLDQAIKYQTKIKKFQKEINKLYNKKLY</sequence>
<name>A9YWD3_9PHYC</name>
<protein>
    <submittedName>
        <fullName evidence="2">Uncharacterized protein</fullName>
    </submittedName>
</protein>
<evidence type="ECO:0000313" key="3">
    <source>
        <dbReference type="Proteomes" id="UP000203890"/>
    </source>
</evidence>
<dbReference type="EMBL" id="EU304328">
    <property type="protein sequence ID" value="ABY28016.1"/>
    <property type="molecule type" value="Genomic_DNA"/>
</dbReference>
<proteinExistence type="predicted"/>
<evidence type="ECO:0000256" key="1">
    <source>
        <dbReference type="SAM" id="Coils"/>
    </source>
</evidence>
<keyword evidence="3" id="KW-1185">Reference proteome</keyword>
<reference evidence="2 3" key="1">
    <citation type="journal article" date="2008" name="PLoS ONE">
        <title>Life-cycle and genome of OtV5, a large DNA virus of the pelagic marine unicellular green alga Ostreococcus tauri.</title>
        <authorList>
            <person name="Derelle E."/>
            <person name="Ferraz C."/>
            <person name="Escande M.L."/>
            <person name="Eychenie S."/>
            <person name="Cooke R."/>
            <person name="Piganeau G."/>
            <person name="Desdevises Y."/>
            <person name="Bellec L."/>
            <person name="Moreau H."/>
            <person name="Grimsley N."/>
        </authorList>
    </citation>
    <scope>NUCLEOTIDE SEQUENCE [LARGE SCALE GENOMIC DNA]</scope>
    <source>
        <strain evidence="2 3">OtV5</strain>
    </source>
</reference>
<organism evidence="2 3">
    <name type="scientific">Ostreococcus tauri virus OtV5</name>
    <dbReference type="NCBI Taxonomy" id="1785753"/>
    <lineage>
        <taxon>Viruses</taxon>
        <taxon>Varidnaviria</taxon>
        <taxon>Bamfordvirae</taxon>
        <taxon>Nucleocytoviricota</taxon>
        <taxon>Megaviricetes</taxon>
        <taxon>Algavirales</taxon>
        <taxon>Phycodnaviridae</taxon>
        <taxon>Prasinovirus</taxon>
        <taxon>Prasinovirus ostreotauri</taxon>
    </lineage>
</organism>
<keyword evidence="1" id="KW-0175">Coiled coil</keyword>
<feature type="coiled-coil region" evidence="1">
    <location>
        <begin position="70"/>
        <end position="97"/>
    </location>
</feature>